<dbReference type="EMBL" id="JWZT01003455">
    <property type="protein sequence ID" value="KII66742.1"/>
    <property type="molecule type" value="Genomic_DNA"/>
</dbReference>
<protein>
    <submittedName>
        <fullName evidence="2">Uncharacterized protein</fullName>
    </submittedName>
</protein>
<sequence length="104" mass="11852">MNSDQLRDLVRDVDVRCQTNLKDLSIVVITFLGALYAVKPTFPNLLRKSGYFTSFLGMYSRNYGYFFRDSIDGDMHPISPGGSGSSRIPRYRLADVPKPWIKVK</sequence>
<name>A0A0C2MYM7_THEKT</name>
<comment type="caution">
    <text evidence="2">The sequence shown here is derived from an EMBL/GenBank/DDBJ whole genome shotgun (WGS) entry which is preliminary data.</text>
</comment>
<evidence type="ECO:0000313" key="3">
    <source>
        <dbReference type="Proteomes" id="UP000031668"/>
    </source>
</evidence>
<organism evidence="2 3">
    <name type="scientific">Thelohanellus kitauei</name>
    <name type="common">Myxosporean</name>
    <dbReference type="NCBI Taxonomy" id="669202"/>
    <lineage>
        <taxon>Eukaryota</taxon>
        <taxon>Metazoa</taxon>
        <taxon>Cnidaria</taxon>
        <taxon>Myxozoa</taxon>
        <taxon>Myxosporea</taxon>
        <taxon>Bivalvulida</taxon>
        <taxon>Platysporina</taxon>
        <taxon>Myxobolidae</taxon>
        <taxon>Thelohanellus</taxon>
    </lineage>
</organism>
<keyword evidence="1" id="KW-1133">Transmembrane helix</keyword>
<evidence type="ECO:0000313" key="2">
    <source>
        <dbReference type="EMBL" id="KII66742.1"/>
    </source>
</evidence>
<evidence type="ECO:0000256" key="1">
    <source>
        <dbReference type="SAM" id="Phobius"/>
    </source>
</evidence>
<proteinExistence type="predicted"/>
<gene>
    <name evidence="2" type="ORF">RF11_09333</name>
</gene>
<keyword evidence="3" id="KW-1185">Reference proteome</keyword>
<feature type="transmembrane region" description="Helical" evidence="1">
    <location>
        <begin position="20"/>
        <end position="38"/>
    </location>
</feature>
<keyword evidence="1" id="KW-0812">Transmembrane</keyword>
<dbReference type="AlphaFoldDB" id="A0A0C2MYM7"/>
<reference evidence="2 3" key="1">
    <citation type="journal article" date="2014" name="Genome Biol. Evol.">
        <title>The genome of the myxosporean Thelohanellus kitauei shows adaptations to nutrient acquisition within its fish host.</title>
        <authorList>
            <person name="Yang Y."/>
            <person name="Xiong J."/>
            <person name="Zhou Z."/>
            <person name="Huo F."/>
            <person name="Miao W."/>
            <person name="Ran C."/>
            <person name="Liu Y."/>
            <person name="Zhang J."/>
            <person name="Feng J."/>
            <person name="Wang M."/>
            <person name="Wang M."/>
            <person name="Wang L."/>
            <person name="Yao B."/>
        </authorList>
    </citation>
    <scope>NUCLEOTIDE SEQUENCE [LARGE SCALE GENOMIC DNA]</scope>
    <source>
        <strain evidence="2">Wuqing</strain>
    </source>
</reference>
<accession>A0A0C2MYM7</accession>
<keyword evidence="1" id="KW-0472">Membrane</keyword>
<dbReference type="Proteomes" id="UP000031668">
    <property type="component" value="Unassembled WGS sequence"/>
</dbReference>